<evidence type="ECO:0000313" key="1">
    <source>
        <dbReference type="EMBL" id="MCA9381537.1"/>
    </source>
</evidence>
<sequence length="260" mass="29783">MQELNLPEIAWKTIDGYRHLNLGGKEVACPYFINIHKAKDLRAMVGKGTPEEIEIEAKMWEKLKGVNFDNMSVSEIRQFLIDKGIGIDCSGFVMHVLNEWYKDNYKRAIWGKLNIPNKSILHKIAYMLKPVQKLGAEIITNKENSKVIKINNVLPGDLIRSKWKRQNGHHVLLISNVIKDESGNVTEIDYINSTEQYGSENGVRIGKIKITNPNGDLQNQHWLDEDSDGTNHTYEGFMVNVEDNGIRRIRAMEKLQKALK</sequence>
<proteinExistence type="predicted"/>
<dbReference type="AlphaFoldDB" id="A0A955RGV4"/>
<protein>
    <submittedName>
        <fullName evidence="1">Uncharacterized protein</fullName>
    </submittedName>
</protein>
<accession>A0A955RGV4</accession>
<dbReference type="Proteomes" id="UP000775877">
    <property type="component" value="Unassembled WGS sequence"/>
</dbReference>
<organism evidence="1 2">
    <name type="scientific">Candidatus Dojkabacteria bacterium</name>
    <dbReference type="NCBI Taxonomy" id="2099670"/>
    <lineage>
        <taxon>Bacteria</taxon>
        <taxon>Candidatus Dojkabacteria</taxon>
    </lineage>
</organism>
<comment type="caution">
    <text evidence="1">The sequence shown here is derived from an EMBL/GenBank/DDBJ whole genome shotgun (WGS) entry which is preliminary data.</text>
</comment>
<name>A0A955RGV4_9BACT</name>
<dbReference type="EMBL" id="JAGQLJ010000127">
    <property type="protein sequence ID" value="MCA9381537.1"/>
    <property type="molecule type" value="Genomic_DNA"/>
</dbReference>
<dbReference type="Gene3D" id="3.90.1720.10">
    <property type="entry name" value="endopeptidase domain like (from Nostoc punctiforme)"/>
    <property type="match status" value="1"/>
</dbReference>
<reference evidence="1" key="1">
    <citation type="submission" date="2020-04" db="EMBL/GenBank/DDBJ databases">
        <authorList>
            <person name="Zhang T."/>
        </authorList>
    </citation>
    <scope>NUCLEOTIDE SEQUENCE</scope>
    <source>
        <strain evidence="1">HKST-UBA13</strain>
    </source>
</reference>
<gene>
    <name evidence="1" type="ORF">KC678_04685</name>
</gene>
<evidence type="ECO:0000313" key="2">
    <source>
        <dbReference type="Proteomes" id="UP000775877"/>
    </source>
</evidence>
<reference evidence="1" key="2">
    <citation type="journal article" date="2021" name="Microbiome">
        <title>Successional dynamics and alternative stable states in a saline activated sludge microbial community over 9 years.</title>
        <authorList>
            <person name="Wang Y."/>
            <person name="Ye J."/>
            <person name="Ju F."/>
            <person name="Liu L."/>
            <person name="Boyd J.A."/>
            <person name="Deng Y."/>
            <person name="Parks D.H."/>
            <person name="Jiang X."/>
            <person name="Yin X."/>
            <person name="Woodcroft B.J."/>
            <person name="Tyson G.W."/>
            <person name="Hugenholtz P."/>
            <person name="Polz M.F."/>
            <person name="Zhang T."/>
        </authorList>
    </citation>
    <scope>NUCLEOTIDE SEQUENCE</scope>
    <source>
        <strain evidence="1">HKST-UBA13</strain>
    </source>
</reference>